<proteinExistence type="predicted"/>
<evidence type="ECO:0000259" key="1">
    <source>
        <dbReference type="Pfam" id="PF10592"/>
    </source>
</evidence>
<protein>
    <recommendedName>
        <fullName evidence="1">Abortive phage infection protein C-terminal domain-containing protein</fullName>
    </recommendedName>
</protein>
<evidence type="ECO:0000313" key="3">
    <source>
        <dbReference type="Proteomes" id="UP000238348"/>
    </source>
</evidence>
<organism evidence="2 3">
    <name type="scientific">Sorangium cellulosum</name>
    <name type="common">Polyangium cellulosum</name>
    <dbReference type="NCBI Taxonomy" id="56"/>
    <lineage>
        <taxon>Bacteria</taxon>
        <taxon>Pseudomonadati</taxon>
        <taxon>Myxococcota</taxon>
        <taxon>Polyangia</taxon>
        <taxon>Polyangiales</taxon>
        <taxon>Polyangiaceae</taxon>
        <taxon>Sorangium</taxon>
    </lineage>
</organism>
<evidence type="ECO:0000313" key="2">
    <source>
        <dbReference type="EMBL" id="AUX48889.1"/>
    </source>
</evidence>
<dbReference type="InterPro" id="IPR018891">
    <property type="entry name" value="AIPR_C"/>
</dbReference>
<accession>A0A2L0FBU2</accession>
<dbReference type="RefSeq" id="WP_104986673.1">
    <property type="nucleotide sequence ID" value="NZ_CP012673.1"/>
</dbReference>
<dbReference type="EMBL" id="CP012673">
    <property type="protein sequence ID" value="AUX48889.1"/>
    <property type="molecule type" value="Genomic_DNA"/>
</dbReference>
<sequence>MSKIKVSQVKSKLRSMFEPHLDLSDVSTDDPEREPKILTRCLAALAIHLESGCSPEDAARAVWDGPDDNGIDAAYFDASDSRVLFVQSKWINAGAGEPAAADIGTFLKGVKDSIEHEHTDFHARLQTRLNDIALRLNTPGTFVHTVLISTGASKLARHGQSRIDKFLYDLNGDDPEPIASARVLGLSEVYSGLTADSSQVGVTLDAMLLEWSYIASPYPAYFGMIDGAQLKGWWKQLGKRAVAANIRHSLGATDVNNEIRTTATNTPERFWYFNNGITLVAEEAIKAPGNAASRASGIFSFRGASIVNGAQTVSSLAKVENDASLGNVRVPIRIILLKSAPEGFGHEVTRTNNLQNRVESRDFVAQDPEQKRLREEMAIEGIDYQYVRSEDTVSNATSCELIELTTAIACASGDVSLAVQAKTGIGRFFADLKKTPYKSIFNPSLSGAKAFNSVLVLREIEEWIESKKRSLPKKSGSTWGVLVHGNRVLAAAVFKKLGTFPLTQPIVEFQKSATSLGIAKLCEDACSKIVSCVQKDFSGRFLAVLFKNPTESKMVFDAATR</sequence>
<dbReference type="OrthoDB" id="9806213at2"/>
<dbReference type="AlphaFoldDB" id="A0A2L0FBU2"/>
<feature type="domain" description="Abortive phage infection protein C-terminal" evidence="1">
    <location>
        <begin position="244"/>
        <end position="397"/>
    </location>
</feature>
<dbReference type="Proteomes" id="UP000238348">
    <property type="component" value="Chromosome"/>
</dbReference>
<reference evidence="2 3" key="1">
    <citation type="submission" date="2015-09" db="EMBL/GenBank/DDBJ databases">
        <title>Sorangium comparison.</title>
        <authorList>
            <person name="Zaburannyi N."/>
            <person name="Bunk B."/>
            <person name="Overmann J."/>
            <person name="Mueller R."/>
        </authorList>
    </citation>
    <scope>NUCLEOTIDE SEQUENCE [LARGE SCALE GENOMIC DNA]</scope>
    <source>
        <strain evidence="2 3">So ce26</strain>
    </source>
</reference>
<name>A0A2L0FBU2_SORCE</name>
<gene>
    <name evidence="2" type="ORF">SOCE26_104320</name>
</gene>
<dbReference type="Pfam" id="PF10592">
    <property type="entry name" value="AIPR"/>
    <property type="match status" value="1"/>
</dbReference>